<name>A0A940MKT8_9ACTN</name>
<evidence type="ECO:0000313" key="3">
    <source>
        <dbReference type="EMBL" id="MBP0461960.1"/>
    </source>
</evidence>
<accession>A0A940MKT8</accession>
<feature type="domain" description="D-arabinono-1,4-lactone oxidase C-terminal" evidence="2">
    <location>
        <begin position="125"/>
        <end position="184"/>
    </location>
</feature>
<evidence type="ECO:0000256" key="1">
    <source>
        <dbReference type="ARBA" id="ARBA00023002"/>
    </source>
</evidence>
<dbReference type="InterPro" id="IPR007173">
    <property type="entry name" value="ALO_C"/>
</dbReference>
<dbReference type="Pfam" id="PF04030">
    <property type="entry name" value="ALO"/>
    <property type="match status" value="1"/>
</dbReference>
<keyword evidence="1" id="KW-0560">Oxidoreductase</keyword>
<reference evidence="3" key="1">
    <citation type="submission" date="2021-03" db="EMBL/GenBank/DDBJ databases">
        <title>Whole genome sequence of Streptomyces bomunensis MMS17-BM035.</title>
        <authorList>
            <person name="Lee J.H."/>
        </authorList>
    </citation>
    <scope>NUCLEOTIDE SEQUENCE</scope>
    <source>
        <strain evidence="3">MMS17-BM035</strain>
    </source>
</reference>
<dbReference type="GO" id="GO:0016020">
    <property type="term" value="C:membrane"/>
    <property type="evidence" value="ECO:0007669"/>
    <property type="project" value="InterPro"/>
</dbReference>
<dbReference type="Gene3D" id="1.10.45.10">
    <property type="entry name" value="Vanillyl-alcohol Oxidase, Chain A, domain 4"/>
    <property type="match status" value="1"/>
</dbReference>
<organism evidence="3 4">
    <name type="scientific">Streptomyces montanisoli</name>
    <dbReference type="NCBI Taxonomy" id="2798581"/>
    <lineage>
        <taxon>Bacteria</taxon>
        <taxon>Bacillati</taxon>
        <taxon>Actinomycetota</taxon>
        <taxon>Actinomycetes</taxon>
        <taxon>Kitasatosporales</taxon>
        <taxon>Streptomycetaceae</taxon>
        <taxon>Streptomyces</taxon>
    </lineage>
</organism>
<gene>
    <name evidence="3" type="ORF">JFN87_31580</name>
</gene>
<evidence type="ECO:0000313" key="4">
    <source>
        <dbReference type="Proteomes" id="UP000670475"/>
    </source>
</evidence>
<dbReference type="Proteomes" id="UP000670475">
    <property type="component" value="Unassembled WGS sequence"/>
</dbReference>
<dbReference type="AlphaFoldDB" id="A0A940MKT8"/>
<keyword evidence="4" id="KW-1185">Reference proteome</keyword>
<sequence length="187" mass="20172">NRSPELVPDGLLGAGAVRALNALRFRASPPRRARALRPLTRPLGPWPRLDRCYGRSGFVRYECVVGLGHEDALHRIVRHVARRAVPVPAATLQRLGAAGTGLLSFPLPGWALALDIPASASGLGRFLDELDEEVAAAGGRVNLAQDARLRPGLLEAMYPRLAEFRAVRAELDPDGVITSDLARRLAL</sequence>
<proteinExistence type="predicted"/>
<protein>
    <submittedName>
        <fullName evidence="3">Decaprenylphosphoryl-beta-D-ribose oxidase</fullName>
    </submittedName>
</protein>
<feature type="non-terminal residue" evidence="3">
    <location>
        <position position="1"/>
    </location>
</feature>
<dbReference type="RefSeq" id="WP_282961696.1">
    <property type="nucleotide sequence ID" value="NZ_JAGIQL010000260.1"/>
</dbReference>
<dbReference type="GO" id="GO:0003885">
    <property type="term" value="F:D-arabinono-1,4-lactone oxidase activity"/>
    <property type="evidence" value="ECO:0007669"/>
    <property type="project" value="InterPro"/>
</dbReference>
<dbReference type="EMBL" id="JAGIQL010000260">
    <property type="protein sequence ID" value="MBP0461960.1"/>
    <property type="molecule type" value="Genomic_DNA"/>
</dbReference>
<evidence type="ECO:0000259" key="2">
    <source>
        <dbReference type="Pfam" id="PF04030"/>
    </source>
</evidence>
<comment type="caution">
    <text evidence="3">The sequence shown here is derived from an EMBL/GenBank/DDBJ whole genome shotgun (WGS) entry which is preliminary data.</text>
</comment>
<dbReference type="InterPro" id="IPR016171">
    <property type="entry name" value="Vanillyl_alc_oxidase_C-sub2"/>
</dbReference>